<dbReference type="NCBIfam" id="TIGR00093">
    <property type="entry name" value="pseudouridine synthase"/>
    <property type="match status" value="1"/>
</dbReference>
<sequence>MPLILFNKPFQVMCQFSAHATRPTLADHLDIPGIYPAGRLDADSEGLLLLTDDGALQHAISHPDHKQPKTYLVQVEGVPDTAALERLRAPLDLGDFITSPCDAKRVQEPDWLWPRNPPIRERQHVPTSWLTITLTEGKNRQVRRMTGKVGFPTLRLVRIAIGPVSLQTHPLWPGEWRELSIADLGLAK</sequence>
<evidence type="ECO:0000313" key="6">
    <source>
        <dbReference type="Proteomes" id="UP000620266"/>
    </source>
</evidence>
<dbReference type="RefSeq" id="WP_188394204.1">
    <property type="nucleotide sequence ID" value="NZ_BMCG01000001.1"/>
</dbReference>
<dbReference type="EMBL" id="BMCG01000001">
    <property type="protein sequence ID" value="GGB95423.1"/>
    <property type="molecule type" value="Genomic_DNA"/>
</dbReference>
<dbReference type="InterPro" id="IPR018496">
    <property type="entry name" value="PsdUridine_synth_RsuA/RluB_CS"/>
</dbReference>
<gene>
    <name evidence="5" type="ORF">GCM10007205_00800</name>
</gene>
<dbReference type="SUPFAM" id="SSF55120">
    <property type="entry name" value="Pseudouridine synthase"/>
    <property type="match status" value="1"/>
</dbReference>
<dbReference type="Gene3D" id="3.30.70.580">
    <property type="entry name" value="Pseudouridine synthase I, catalytic domain, N-terminal subdomain"/>
    <property type="match status" value="1"/>
</dbReference>
<keyword evidence="2 3" id="KW-0413">Isomerase</keyword>
<dbReference type="GO" id="GO:0140098">
    <property type="term" value="F:catalytic activity, acting on RNA"/>
    <property type="evidence" value="ECO:0007669"/>
    <property type="project" value="UniProtKB-ARBA"/>
</dbReference>
<evidence type="ECO:0000313" key="5">
    <source>
        <dbReference type="EMBL" id="GGB95423.1"/>
    </source>
</evidence>
<evidence type="ECO:0000256" key="2">
    <source>
        <dbReference type="ARBA" id="ARBA00023235"/>
    </source>
</evidence>
<dbReference type="InterPro" id="IPR050343">
    <property type="entry name" value="RsuA_PseudoU_synthase"/>
</dbReference>
<dbReference type="GO" id="GO:0003723">
    <property type="term" value="F:RNA binding"/>
    <property type="evidence" value="ECO:0007669"/>
    <property type="project" value="InterPro"/>
</dbReference>
<dbReference type="Gene3D" id="3.30.70.1560">
    <property type="entry name" value="Alpha-L RNA-binding motif"/>
    <property type="match status" value="1"/>
</dbReference>
<dbReference type="PANTHER" id="PTHR47683">
    <property type="entry name" value="PSEUDOURIDINE SYNTHASE FAMILY PROTEIN-RELATED"/>
    <property type="match status" value="1"/>
</dbReference>
<comment type="caution">
    <text evidence="5">The sequence shown here is derived from an EMBL/GenBank/DDBJ whole genome shotgun (WGS) entry which is preliminary data.</text>
</comment>
<dbReference type="AlphaFoldDB" id="A0A8J2XY81"/>
<protein>
    <recommendedName>
        <fullName evidence="3">Pseudouridine synthase</fullName>
        <ecNumber evidence="3">5.4.99.-</ecNumber>
    </recommendedName>
</protein>
<evidence type="ECO:0000259" key="4">
    <source>
        <dbReference type="Pfam" id="PF00849"/>
    </source>
</evidence>
<reference evidence="5" key="2">
    <citation type="submission" date="2020-09" db="EMBL/GenBank/DDBJ databases">
        <authorList>
            <person name="Sun Q."/>
            <person name="Sedlacek I."/>
        </authorList>
    </citation>
    <scope>NUCLEOTIDE SEQUENCE</scope>
    <source>
        <strain evidence="5">CCM 7086</strain>
    </source>
</reference>
<accession>A0A8J2XY81</accession>
<comment type="similarity">
    <text evidence="1 3">Belongs to the pseudouridine synthase RsuA family.</text>
</comment>
<organism evidence="5 6">
    <name type="scientific">Oxalicibacterium flavum</name>
    <dbReference type="NCBI Taxonomy" id="179467"/>
    <lineage>
        <taxon>Bacteria</taxon>
        <taxon>Pseudomonadati</taxon>
        <taxon>Pseudomonadota</taxon>
        <taxon>Betaproteobacteria</taxon>
        <taxon>Burkholderiales</taxon>
        <taxon>Oxalobacteraceae</taxon>
        <taxon>Oxalicibacterium</taxon>
    </lineage>
</organism>
<dbReference type="EC" id="5.4.99.-" evidence="3"/>
<dbReference type="InterPro" id="IPR000748">
    <property type="entry name" value="PsdUridine_synth_RsuA/RluB/E/F"/>
</dbReference>
<dbReference type="Pfam" id="PF00849">
    <property type="entry name" value="PseudoU_synth_2"/>
    <property type="match status" value="1"/>
</dbReference>
<evidence type="ECO:0000256" key="3">
    <source>
        <dbReference type="RuleBase" id="RU003887"/>
    </source>
</evidence>
<evidence type="ECO:0000256" key="1">
    <source>
        <dbReference type="ARBA" id="ARBA00008348"/>
    </source>
</evidence>
<dbReference type="InterPro" id="IPR020094">
    <property type="entry name" value="TruA/RsuA/RluB/E/F_N"/>
</dbReference>
<dbReference type="Proteomes" id="UP000620266">
    <property type="component" value="Unassembled WGS sequence"/>
</dbReference>
<name>A0A8J2XY81_9BURK</name>
<dbReference type="PROSITE" id="PS01149">
    <property type="entry name" value="PSI_RSU"/>
    <property type="match status" value="1"/>
</dbReference>
<proteinExistence type="inferred from homology"/>
<dbReference type="PANTHER" id="PTHR47683:SF2">
    <property type="entry name" value="RNA-BINDING S4 DOMAIN-CONTAINING PROTEIN"/>
    <property type="match status" value="1"/>
</dbReference>
<keyword evidence="6" id="KW-1185">Reference proteome</keyword>
<dbReference type="GO" id="GO:0009982">
    <property type="term" value="F:pseudouridine synthase activity"/>
    <property type="evidence" value="ECO:0007669"/>
    <property type="project" value="InterPro"/>
</dbReference>
<dbReference type="InterPro" id="IPR006145">
    <property type="entry name" value="PsdUridine_synth_RsuA/RluA"/>
</dbReference>
<feature type="domain" description="Pseudouridine synthase RsuA/RluA-like" evidence="4">
    <location>
        <begin position="3"/>
        <end position="146"/>
    </location>
</feature>
<dbReference type="GO" id="GO:0006364">
    <property type="term" value="P:rRNA processing"/>
    <property type="evidence" value="ECO:0007669"/>
    <property type="project" value="UniProtKB-ARBA"/>
</dbReference>
<dbReference type="InterPro" id="IPR020103">
    <property type="entry name" value="PsdUridine_synth_cat_dom_sf"/>
</dbReference>
<dbReference type="GO" id="GO:0001522">
    <property type="term" value="P:pseudouridine synthesis"/>
    <property type="evidence" value="ECO:0007669"/>
    <property type="project" value="InterPro"/>
</dbReference>
<dbReference type="InterPro" id="IPR042092">
    <property type="entry name" value="PsdUridine_s_RsuA/RluB/E/F_cat"/>
</dbReference>
<reference evidence="5" key="1">
    <citation type="journal article" date="2014" name="Int. J. Syst. Evol. Microbiol.">
        <title>Complete genome sequence of Corynebacterium casei LMG S-19264T (=DSM 44701T), isolated from a smear-ripened cheese.</title>
        <authorList>
            <consortium name="US DOE Joint Genome Institute (JGI-PGF)"/>
            <person name="Walter F."/>
            <person name="Albersmeier A."/>
            <person name="Kalinowski J."/>
            <person name="Ruckert C."/>
        </authorList>
    </citation>
    <scope>NUCLEOTIDE SEQUENCE</scope>
    <source>
        <strain evidence="5">CCM 7086</strain>
    </source>
</reference>